<gene>
    <name evidence="2" type="ORF">PoB_000533100</name>
</gene>
<evidence type="ECO:0000313" key="2">
    <source>
        <dbReference type="EMBL" id="GFN78825.1"/>
    </source>
</evidence>
<dbReference type="AlphaFoldDB" id="A0AAV3Y6K0"/>
<accession>A0AAV3Y6K0</accession>
<keyword evidence="3" id="KW-1185">Reference proteome</keyword>
<evidence type="ECO:0000313" key="3">
    <source>
        <dbReference type="Proteomes" id="UP000735302"/>
    </source>
</evidence>
<proteinExistence type="predicted"/>
<protein>
    <submittedName>
        <fullName evidence="2">Uncharacterized protein</fullName>
    </submittedName>
</protein>
<evidence type="ECO:0000256" key="1">
    <source>
        <dbReference type="SAM" id="MobiDB-lite"/>
    </source>
</evidence>
<feature type="region of interest" description="Disordered" evidence="1">
    <location>
        <begin position="44"/>
        <end position="67"/>
    </location>
</feature>
<comment type="caution">
    <text evidence="2">The sequence shown here is derived from an EMBL/GenBank/DDBJ whole genome shotgun (WGS) entry which is preliminary data.</text>
</comment>
<sequence>MLGFEPVSSHMRSKRSTTEELLQGALLGTDQDLDWYIASSQQGDLRLSAPPSGQDAGGGARTRDRRVPADLRADTLATVPPTPPQTCSLLTLSSCCYHYLLSMS</sequence>
<reference evidence="2 3" key="1">
    <citation type="journal article" date="2021" name="Elife">
        <title>Chloroplast acquisition without the gene transfer in kleptoplastic sea slugs, Plakobranchus ocellatus.</title>
        <authorList>
            <person name="Maeda T."/>
            <person name="Takahashi S."/>
            <person name="Yoshida T."/>
            <person name="Shimamura S."/>
            <person name="Takaki Y."/>
            <person name="Nagai Y."/>
            <person name="Toyoda A."/>
            <person name="Suzuki Y."/>
            <person name="Arimoto A."/>
            <person name="Ishii H."/>
            <person name="Satoh N."/>
            <person name="Nishiyama T."/>
            <person name="Hasebe M."/>
            <person name="Maruyama T."/>
            <person name="Minagawa J."/>
            <person name="Obokata J."/>
            <person name="Shigenobu S."/>
        </authorList>
    </citation>
    <scope>NUCLEOTIDE SEQUENCE [LARGE SCALE GENOMIC DNA]</scope>
</reference>
<name>A0AAV3Y6K0_9GAST</name>
<organism evidence="2 3">
    <name type="scientific">Plakobranchus ocellatus</name>
    <dbReference type="NCBI Taxonomy" id="259542"/>
    <lineage>
        <taxon>Eukaryota</taxon>
        <taxon>Metazoa</taxon>
        <taxon>Spiralia</taxon>
        <taxon>Lophotrochozoa</taxon>
        <taxon>Mollusca</taxon>
        <taxon>Gastropoda</taxon>
        <taxon>Heterobranchia</taxon>
        <taxon>Euthyneura</taxon>
        <taxon>Panpulmonata</taxon>
        <taxon>Sacoglossa</taxon>
        <taxon>Placobranchoidea</taxon>
        <taxon>Plakobranchidae</taxon>
        <taxon>Plakobranchus</taxon>
    </lineage>
</organism>
<dbReference type="Proteomes" id="UP000735302">
    <property type="component" value="Unassembled WGS sequence"/>
</dbReference>
<dbReference type="EMBL" id="BLXT01000616">
    <property type="protein sequence ID" value="GFN78825.1"/>
    <property type="molecule type" value="Genomic_DNA"/>
</dbReference>